<sequence>MNTESLSHKPRFYVYILFSKRDAGLYIGFTADLKVRLKQHSQEQVSSTKNRTPLKLTHYEYYLDKKDAQAREKYLKSGYGRRQIENFLQHTPDYYRPSLL</sequence>
<name>A0A2H0XDS5_UNCKA</name>
<dbReference type="PANTHER" id="PTHR34477">
    <property type="entry name" value="UPF0213 PROTEIN YHBQ"/>
    <property type="match status" value="1"/>
</dbReference>
<protein>
    <submittedName>
        <fullName evidence="3">Excinuclease ABC subunit C</fullName>
    </submittedName>
</protein>
<dbReference type="Pfam" id="PF01541">
    <property type="entry name" value="GIY-YIG"/>
    <property type="match status" value="1"/>
</dbReference>
<dbReference type="Gene3D" id="3.40.1440.10">
    <property type="entry name" value="GIY-YIG endonuclease"/>
    <property type="match status" value="1"/>
</dbReference>
<dbReference type="Proteomes" id="UP000230340">
    <property type="component" value="Unassembled WGS sequence"/>
</dbReference>
<gene>
    <name evidence="3" type="ORF">COT49_02410</name>
</gene>
<dbReference type="SUPFAM" id="SSF82771">
    <property type="entry name" value="GIY-YIG endonuclease"/>
    <property type="match status" value="1"/>
</dbReference>
<dbReference type="CDD" id="cd10449">
    <property type="entry name" value="GIY-YIG_SLX1_like"/>
    <property type="match status" value="1"/>
</dbReference>
<evidence type="ECO:0000313" key="4">
    <source>
        <dbReference type="Proteomes" id="UP000230340"/>
    </source>
</evidence>
<dbReference type="AlphaFoldDB" id="A0A2H0XDS5"/>
<evidence type="ECO:0000259" key="2">
    <source>
        <dbReference type="PROSITE" id="PS50164"/>
    </source>
</evidence>
<evidence type="ECO:0000313" key="3">
    <source>
        <dbReference type="EMBL" id="PIS23032.1"/>
    </source>
</evidence>
<comment type="similarity">
    <text evidence="1">Belongs to the UPF0213 family.</text>
</comment>
<reference evidence="4" key="1">
    <citation type="submission" date="2017-09" db="EMBL/GenBank/DDBJ databases">
        <title>Depth-based differentiation of microbial function through sediment-hosted aquifers and enrichment of novel symbionts in the deep terrestrial subsurface.</title>
        <authorList>
            <person name="Probst A.J."/>
            <person name="Ladd B."/>
            <person name="Jarett J.K."/>
            <person name="Geller-Mcgrath D.E."/>
            <person name="Sieber C.M.K."/>
            <person name="Emerson J.B."/>
            <person name="Anantharaman K."/>
            <person name="Thomas B.C."/>
            <person name="Malmstrom R."/>
            <person name="Stieglmeier M."/>
            <person name="Klingl A."/>
            <person name="Woyke T."/>
            <person name="Ryan C.M."/>
            <person name="Banfield J.F."/>
        </authorList>
    </citation>
    <scope>NUCLEOTIDE SEQUENCE [LARGE SCALE GENOMIC DNA]</scope>
</reference>
<comment type="caution">
    <text evidence="3">The sequence shown here is derived from an EMBL/GenBank/DDBJ whole genome shotgun (WGS) entry which is preliminary data.</text>
</comment>
<proteinExistence type="inferred from homology"/>
<accession>A0A2H0XDS5</accession>
<dbReference type="EMBL" id="PEYT01000021">
    <property type="protein sequence ID" value="PIS23032.1"/>
    <property type="molecule type" value="Genomic_DNA"/>
</dbReference>
<feature type="domain" description="GIY-YIG" evidence="2">
    <location>
        <begin position="10"/>
        <end position="87"/>
    </location>
</feature>
<dbReference type="InterPro" id="IPR035901">
    <property type="entry name" value="GIY-YIG_endonuc_sf"/>
</dbReference>
<organism evidence="3 4">
    <name type="scientific">candidate division WWE3 bacterium CG08_land_8_20_14_0_20_40_13</name>
    <dbReference type="NCBI Taxonomy" id="1975084"/>
    <lineage>
        <taxon>Bacteria</taxon>
        <taxon>Katanobacteria</taxon>
    </lineage>
</organism>
<dbReference type="InterPro" id="IPR050190">
    <property type="entry name" value="UPF0213_domain"/>
</dbReference>
<dbReference type="InterPro" id="IPR000305">
    <property type="entry name" value="GIY-YIG_endonuc"/>
</dbReference>
<dbReference type="PANTHER" id="PTHR34477:SF5">
    <property type="entry name" value="BSL5627 PROTEIN"/>
    <property type="match status" value="1"/>
</dbReference>
<dbReference type="PROSITE" id="PS50164">
    <property type="entry name" value="GIY_YIG"/>
    <property type="match status" value="1"/>
</dbReference>
<evidence type="ECO:0000256" key="1">
    <source>
        <dbReference type="ARBA" id="ARBA00007435"/>
    </source>
</evidence>